<protein>
    <submittedName>
        <fullName evidence="1">Uncharacterized protein</fullName>
    </submittedName>
</protein>
<accession>A0AAE6WJV4</accession>
<evidence type="ECO:0000313" key="2">
    <source>
        <dbReference type="Proteomes" id="UP000463931"/>
    </source>
</evidence>
<evidence type="ECO:0000313" key="1">
    <source>
        <dbReference type="EMBL" id="QIA91174.1"/>
    </source>
</evidence>
<sequence>MSIYSGTISHKYNPGGDHLTGELRLVEGATDNEDLALAFGVSPVGTGNRSFNGKIQLTELTNPNRTEPIYVDYQELDTVNDIDFIRRHINMVSDWQSLAQFMESSHNPDIKSALIEMNLNVNYSTLSNAQRSAVIRYIFGRATAEEVKKSVLTNDTDRLTDVIRRSVLEKSRRRTFEVYGLTGTITVTTTEKFAESEAERLKLTAKTVKIPVVTKVVIEGSKAGFNPKSNEAIQFNTLKRFLTDTLVSDAESYNIPRSYSHRFNETADLADLAQNLADKVSDDLNNSISSYLKAVNRLTPEMLGLSTLETFNPITAWKKVLLELGIESTYFTNIDKEAAMKDLRLYADNEMSAFEFLTKYSDKFLSYLKEKLLDRFAEGHYSSEAYLERVQDLLQDVVISPDETSKALSIIDDTVSDYKEIIESINKVTELLVLYQQTNLVHDTAIITEASKRLMEFVTNRRQDENAEAYTLFGKYFKTKLVALVSDKAKAIFKEINSGGRYDLSAITEQIMELHGESAFVDFVAHAPLQLSEKNYRDIIDNYIGGMSNSVESWINDKLEQLNSEKAINAKEIQDRLIELFEVEMDRRSEKDVVFDRHSLAEKYGLDNNFRSVKVIDQVHEAMDQLRKIVTEMSDVAIYVQIESYFYSLPYEQLQNLTEYDDQVEFVKSVYHEKFKSFVDNVLKKYDSQIRALGFNSKLKLSELAMTRDGDYYLDDARKFIEEYLLKTTGGEYLNFDTGYKEIYSSLKSLQSDVSNELHNMIVRKISDNKSQHKVQSINETGAHETDFLDKDEIYSTFSSIVDKRLPDWKEHAWQRFISDIRKATRDTLAKISDNRIFEFIDYSLKNEYEIFVLDPEAYADKIVNYFKDKQYDKATLLEVLKGQIKYAANLDGKVFERHGITVDAFLEDLEISPEHLNPEYKNKIEKLISLIKQDYFDKCKEYISNMPASSLETMFADVDILEVDSDKVYLSLESNISNFAKESKLDFINEFNQIKEELNTMDHTDNWNASQWKSALAKYQTSELSRRIGYGFTDTSLKILENLHKQNILRSEIEDLLEDCNFHTERELWGKGLYETAEIENILIHSNWHNIVSEYLENKNLFTDESIQKYFNTDIQFDKKLVDTVRYTWNAAFSSAVYDKIHADDCTSFVDLKNKELITDKFIAYIDDNKDEFKNRAFSKVRATLARNTPANKPLTNDIRDVLQSYLVESLEAYLRAQYIPEKFINSSNFKNNFIDRFTENDEIFNYYKLEADHVDIKPWLRANLPFDNLNKQYWEKSLNYYRDSILSEMINKITDNSSLDYTKSSACNAVIKHPKEAADVYDDKISANDFVESYMLPED</sequence>
<dbReference type="EMBL" id="CP040853">
    <property type="protein sequence ID" value="QIA91174.1"/>
    <property type="molecule type" value="Genomic_DNA"/>
</dbReference>
<gene>
    <name evidence="1" type="ORF">FEE40_13305</name>
</gene>
<name>A0AAE6WJV4_9LACO</name>
<geneLocation type="plasmid" evidence="1 2">
    <name>unnamed</name>
</geneLocation>
<reference evidence="1 2" key="1">
    <citation type="journal article" date="2019" name="Nat. Med.">
        <title>Preventing dysbiosis of the neonatal mouse intestinal microbiome protects against late-onset sepsis.</title>
        <authorList>
            <person name="Singer J.R."/>
            <person name="Blosser E.G."/>
            <person name="Zindl C.L."/>
            <person name="Silberger D.J."/>
            <person name="Conlan S."/>
            <person name="Laufer V.A."/>
            <person name="DiToro D."/>
            <person name="Deming C."/>
            <person name="Kumar R."/>
            <person name="Morrow C.D."/>
            <person name="Segre J.A."/>
            <person name="Gray M.J."/>
            <person name="Randolph D.A."/>
            <person name="Weaver C.T."/>
        </authorList>
    </citation>
    <scope>NUCLEOTIDE SEQUENCE [LARGE SCALE GENOMIC DNA]</scope>
    <source>
        <strain evidence="1 2">V10</strain>
    </source>
</reference>
<dbReference type="Proteomes" id="UP000463931">
    <property type="component" value="Plasmid unnamed"/>
</dbReference>
<dbReference type="RefSeq" id="WP_163587670.1">
    <property type="nucleotide sequence ID" value="NZ_CP040853.1"/>
</dbReference>
<keyword evidence="1" id="KW-0614">Plasmid</keyword>
<organism evidence="1 2">
    <name type="scientific">Ligilactobacillus murinus</name>
    <dbReference type="NCBI Taxonomy" id="1622"/>
    <lineage>
        <taxon>Bacteria</taxon>
        <taxon>Bacillati</taxon>
        <taxon>Bacillota</taxon>
        <taxon>Bacilli</taxon>
        <taxon>Lactobacillales</taxon>
        <taxon>Lactobacillaceae</taxon>
        <taxon>Ligilactobacillus</taxon>
    </lineage>
</organism>
<proteinExistence type="predicted"/>